<protein>
    <submittedName>
        <fullName evidence="2">Uncharacterized protein</fullName>
    </submittedName>
</protein>
<evidence type="ECO:0000313" key="1">
    <source>
        <dbReference type="Proteomes" id="UP000887565"/>
    </source>
</evidence>
<proteinExistence type="predicted"/>
<evidence type="ECO:0000313" key="2">
    <source>
        <dbReference type="WBParaSite" id="nRc.2.0.1.t32586-RA"/>
    </source>
</evidence>
<name>A0A915K2N5_ROMCU</name>
<keyword evidence="1" id="KW-1185">Reference proteome</keyword>
<sequence>MNQQKFPIIVNRKSGKKLNLCSEPVECSRIEFRTKAGKYCFVIVSKFVYMFPDIIAQKRRCRETDENFKPYL</sequence>
<dbReference type="Proteomes" id="UP000887565">
    <property type="component" value="Unplaced"/>
</dbReference>
<dbReference type="AlphaFoldDB" id="A0A915K2N5"/>
<accession>A0A915K2N5</accession>
<organism evidence="1 2">
    <name type="scientific">Romanomermis culicivorax</name>
    <name type="common">Nematode worm</name>
    <dbReference type="NCBI Taxonomy" id="13658"/>
    <lineage>
        <taxon>Eukaryota</taxon>
        <taxon>Metazoa</taxon>
        <taxon>Ecdysozoa</taxon>
        <taxon>Nematoda</taxon>
        <taxon>Enoplea</taxon>
        <taxon>Dorylaimia</taxon>
        <taxon>Mermithida</taxon>
        <taxon>Mermithoidea</taxon>
        <taxon>Mermithidae</taxon>
        <taxon>Romanomermis</taxon>
    </lineage>
</organism>
<reference evidence="2" key="1">
    <citation type="submission" date="2022-11" db="UniProtKB">
        <authorList>
            <consortium name="WormBaseParasite"/>
        </authorList>
    </citation>
    <scope>IDENTIFICATION</scope>
</reference>
<dbReference type="WBParaSite" id="nRc.2.0.1.t32586-RA">
    <property type="protein sequence ID" value="nRc.2.0.1.t32586-RA"/>
    <property type="gene ID" value="nRc.2.0.1.g32586"/>
</dbReference>